<comment type="caution">
    <text evidence="2">The sequence shown here is derived from an EMBL/GenBank/DDBJ whole genome shotgun (WGS) entry which is preliminary data.</text>
</comment>
<dbReference type="Pfam" id="PF13460">
    <property type="entry name" value="NAD_binding_10"/>
    <property type="match status" value="1"/>
</dbReference>
<dbReference type="InterPro" id="IPR036291">
    <property type="entry name" value="NAD(P)-bd_dom_sf"/>
</dbReference>
<feature type="domain" description="NAD(P)-binding" evidence="1">
    <location>
        <begin position="19"/>
        <end position="138"/>
    </location>
</feature>
<dbReference type="AlphaFoldDB" id="A0A7X2HJ96"/>
<dbReference type="EMBL" id="WJYN01000001">
    <property type="protein sequence ID" value="MRS97558.1"/>
    <property type="molecule type" value="Genomic_DNA"/>
</dbReference>
<dbReference type="InterPro" id="IPR051604">
    <property type="entry name" value="Ergot_Alk_Oxidoreductase"/>
</dbReference>
<dbReference type="RefSeq" id="WP_154205636.1">
    <property type="nucleotide sequence ID" value="NZ_WJYN01000001.1"/>
</dbReference>
<dbReference type="Proteomes" id="UP000441032">
    <property type="component" value="Unassembled WGS sequence"/>
</dbReference>
<organism evidence="2 3">
    <name type="scientific">Ralstonia pickettii</name>
    <name type="common">Burkholderia pickettii</name>
    <dbReference type="NCBI Taxonomy" id="329"/>
    <lineage>
        <taxon>Bacteria</taxon>
        <taxon>Pseudomonadati</taxon>
        <taxon>Pseudomonadota</taxon>
        <taxon>Betaproteobacteria</taxon>
        <taxon>Burkholderiales</taxon>
        <taxon>Burkholderiaceae</taxon>
        <taxon>Ralstonia</taxon>
    </lineage>
</organism>
<dbReference type="Gene3D" id="3.90.25.10">
    <property type="entry name" value="UDP-galactose 4-epimerase, domain 1"/>
    <property type="match status" value="1"/>
</dbReference>
<dbReference type="PANTHER" id="PTHR43162">
    <property type="match status" value="1"/>
</dbReference>
<dbReference type="PANTHER" id="PTHR43162:SF1">
    <property type="entry name" value="PRESTALK A DIFFERENTIATION PROTEIN A"/>
    <property type="match status" value="1"/>
</dbReference>
<proteinExistence type="predicted"/>
<dbReference type="InterPro" id="IPR016040">
    <property type="entry name" value="NAD(P)-bd_dom"/>
</dbReference>
<evidence type="ECO:0000313" key="2">
    <source>
        <dbReference type="EMBL" id="MRS97558.1"/>
    </source>
</evidence>
<dbReference type="Gene3D" id="3.40.50.720">
    <property type="entry name" value="NAD(P)-binding Rossmann-like Domain"/>
    <property type="match status" value="1"/>
</dbReference>
<evidence type="ECO:0000313" key="3">
    <source>
        <dbReference type="Proteomes" id="UP000441032"/>
    </source>
</evidence>
<sequence length="287" mass="30086">MPIVQTFNVSPVSSVLVLGATGKTGARVAQGLRNHGVTVREGSRNASPAFDWEDAATWAPALAGMDGVYISYQPDLAAPGAEAAIAAFVDAAKAAGVRHLVLLSGRGEPAAQRCEAIVQNSGLAWSVLRAAWFNQNFSEGHLLEPVLAGVIALPAGNVAEPFVDADDLADAAIAAFTDVRHLGQLYEMTGPRALTFSEVAGILSDALGRTIHYQPMETGAYVDMLSDYVPRAFAEFLGGLFSEVLDGRNTQVADGVQRSLGRAPRDFADYVRDAAKTGAWSALAVSG</sequence>
<reference evidence="2 3" key="1">
    <citation type="submission" date="2019-11" db="EMBL/GenBank/DDBJ databases">
        <title>Phenotypic characterization of an OXA-22 and OXA-60 co-producing Ralstonia pickettii clinical strain.</title>
        <authorList>
            <person name="He F."/>
        </authorList>
    </citation>
    <scope>NUCLEOTIDE SEQUENCE [LARGE SCALE GENOMIC DNA]</scope>
    <source>
        <strain evidence="2 3">PSLESD1</strain>
    </source>
</reference>
<protein>
    <submittedName>
        <fullName evidence="2">NAD(P)H-binding protein</fullName>
    </submittedName>
</protein>
<accession>A0A7X2HJ96</accession>
<dbReference type="SUPFAM" id="SSF51735">
    <property type="entry name" value="NAD(P)-binding Rossmann-fold domains"/>
    <property type="match status" value="1"/>
</dbReference>
<name>A0A7X2HJ96_RALPI</name>
<evidence type="ECO:0000259" key="1">
    <source>
        <dbReference type="Pfam" id="PF13460"/>
    </source>
</evidence>
<gene>
    <name evidence="2" type="ORF">GJQ57_02700</name>
</gene>